<keyword evidence="6" id="KW-0256">Endoplasmic reticulum</keyword>
<dbReference type="AlphaFoldDB" id="A0A6A7G8H1"/>
<comment type="pathway">
    <text evidence="2">Protein modification; protein glycosylation.</text>
</comment>
<evidence type="ECO:0000256" key="8">
    <source>
        <dbReference type="ARBA" id="ARBA00023136"/>
    </source>
</evidence>
<protein>
    <submittedName>
        <fullName evidence="9">UDP-Glycosyltransferase/glycogen phosphorylase</fullName>
    </submittedName>
</protein>
<dbReference type="PANTHER" id="PTHR13036">
    <property type="entry name" value="BETA1,4 MANNOSYLTRANSFERASE"/>
    <property type="match status" value="1"/>
</dbReference>
<dbReference type="Pfam" id="PF13692">
    <property type="entry name" value="Glyco_trans_1_4"/>
    <property type="match status" value="1"/>
</dbReference>
<evidence type="ECO:0000313" key="9">
    <source>
        <dbReference type="EMBL" id="LAC27508.1"/>
    </source>
</evidence>
<reference evidence="9" key="1">
    <citation type="submission" date="2017-11" db="EMBL/GenBank/DDBJ databases">
        <title>The sensing device of the deep-sea amphipod.</title>
        <authorList>
            <person name="Kobayashi H."/>
            <person name="Nagahama T."/>
            <person name="Arai W."/>
            <person name="Sasagawa Y."/>
            <person name="Umeda M."/>
            <person name="Hayashi T."/>
            <person name="Nikaido I."/>
            <person name="Watanabe H."/>
            <person name="Oguri K."/>
            <person name="Kitazato H."/>
            <person name="Fujioka K."/>
            <person name="Kido Y."/>
            <person name="Takami H."/>
        </authorList>
    </citation>
    <scope>NUCLEOTIDE SEQUENCE</scope>
    <source>
        <tissue evidence="9">Whole body</tissue>
    </source>
</reference>
<evidence type="ECO:0000256" key="4">
    <source>
        <dbReference type="ARBA" id="ARBA00022679"/>
    </source>
</evidence>
<evidence type="ECO:0000256" key="5">
    <source>
        <dbReference type="ARBA" id="ARBA00022692"/>
    </source>
</evidence>
<comment type="subcellular location">
    <subcellularLocation>
        <location evidence="1">Endoplasmic reticulum membrane</location>
        <topology evidence="1">Single-pass membrane protein</topology>
    </subcellularLocation>
</comment>
<keyword evidence="8" id="KW-0472">Membrane</keyword>
<sequence length="438" mass="50225">MCRRESVVVLVLGDLGRSPRMQYHALSLANQAGKFVNFVGYSGSDLHERIESNPNIAIHRLSPFSYSLPKSLSFLFIFYAFIKLTYQACQLLCTLLFTVRPPSFILVQNPPSLPTLSVVQFVCTVRCCRLVIDWHNFGYSLLGLRLGKNHPVVKIAYWYERLCGKGAYANFCVSNSMKNFLRAEFNIEAIVLYDRSPEFFCKTSLIEQHQLFSRLQEEKSLKELSGWIPSAKNDEESTMFSKIDNNGEYEFRQDRPVLIISSTSWTPDEDFSILLDAIELLERTPKAEPNFLFLITGKGPEKEFYEQKIRSMNLIRCKVITLWLEAADYPRLLGCADLGVCLHSSSSGLDLPMKVVDMFGCSIPVCAVDFNCISELVHHDENGLLFKDSRHLASQIENLFSEFPYQTDQLDAMREKIKDFQTIRWSDSWRENALPIFS</sequence>
<proteinExistence type="evidence at transcript level"/>
<dbReference type="GO" id="GO:0005789">
    <property type="term" value="C:endoplasmic reticulum membrane"/>
    <property type="evidence" value="ECO:0007669"/>
    <property type="project" value="UniProtKB-SubCell"/>
</dbReference>
<organism evidence="9">
    <name type="scientific">Hirondellea gigas</name>
    <dbReference type="NCBI Taxonomy" id="1518452"/>
    <lineage>
        <taxon>Eukaryota</taxon>
        <taxon>Metazoa</taxon>
        <taxon>Ecdysozoa</taxon>
        <taxon>Arthropoda</taxon>
        <taxon>Crustacea</taxon>
        <taxon>Multicrustacea</taxon>
        <taxon>Malacostraca</taxon>
        <taxon>Eumalacostraca</taxon>
        <taxon>Peracarida</taxon>
        <taxon>Amphipoda</taxon>
        <taxon>Amphilochidea</taxon>
        <taxon>Lysianassida</taxon>
        <taxon>Lysianassidira</taxon>
        <taxon>Lysianassoidea</taxon>
        <taxon>Lysianassidae</taxon>
        <taxon>Hirondellea</taxon>
    </lineage>
</organism>
<evidence type="ECO:0000256" key="7">
    <source>
        <dbReference type="ARBA" id="ARBA00022989"/>
    </source>
</evidence>
<keyword evidence="4 9" id="KW-0808">Transferase</keyword>
<evidence type="ECO:0000256" key="3">
    <source>
        <dbReference type="ARBA" id="ARBA00022676"/>
    </source>
</evidence>
<keyword evidence="7" id="KW-1133">Transmembrane helix</keyword>
<dbReference type="SUPFAM" id="SSF53756">
    <property type="entry name" value="UDP-Glycosyltransferase/glycogen phosphorylase"/>
    <property type="match status" value="1"/>
</dbReference>
<evidence type="ECO:0000256" key="6">
    <source>
        <dbReference type="ARBA" id="ARBA00022824"/>
    </source>
</evidence>
<accession>A0A6A7G8H1</accession>
<dbReference type="GO" id="GO:0000030">
    <property type="term" value="F:mannosyltransferase activity"/>
    <property type="evidence" value="ECO:0007669"/>
    <property type="project" value="InterPro"/>
</dbReference>
<dbReference type="EMBL" id="IACT01008396">
    <property type="protein sequence ID" value="LAC27508.1"/>
    <property type="molecule type" value="mRNA"/>
</dbReference>
<dbReference type="InterPro" id="IPR026051">
    <property type="entry name" value="ALG1-like"/>
</dbReference>
<keyword evidence="5" id="KW-0812">Transmembrane</keyword>
<evidence type="ECO:0000256" key="2">
    <source>
        <dbReference type="ARBA" id="ARBA00004922"/>
    </source>
</evidence>
<dbReference type="PANTHER" id="PTHR13036:SF0">
    <property type="entry name" value="CHITOBIOSYLDIPHOSPHODOLICHOL BETA-MANNOSYLTRANSFERASE"/>
    <property type="match status" value="1"/>
</dbReference>
<evidence type="ECO:0000256" key="1">
    <source>
        <dbReference type="ARBA" id="ARBA00004389"/>
    </source>
</evidence>
<dbReference type="Gene3D" id="3.40.50.2000">
    <property type="entry name" value="Glycogen Phosphorylase B"/>
    <property type="match status" value="1"/>
</dbReference>
<name>A0A6A7G8H1_9CRUS</name>
<keyword evidence="3" id="KW-0328">Glycosyltransferase</keyword>